<name>A0A2H3J8S0_WOLCO</name>
<dbReference type="Pfam" id="PF16879">
    <property type="entry name" value="Sin3a_C"/>
    <property type="match status" value="1"/>
</dbReference>
<dbReference type="EMBL" id="KB467831">
    <property type="protein sequence ID" value="PCH34038.1"/>
    <property type="molecule type" value="Genomic_DNA"/>
</dbReference>
<dbReference type="GO" id="GO:0033698">
    <property type="term" value="C:Rpd3L complex"/>
    <property type="evidence" value="ECO:0007669"/>
    <property type="project" value="UniProtKB-ARBA"/>
</dbReference>
<dbReference type="FunFam" id="1.20.1160.11:FF:000001">
    <property type="entry name" value="Paired amphipathic helix protein Sin3"/>
    <property type="match status" value="1"/>
</dbReference>
<dbReference type="OrthoDB" id="10265969at2759"/>
<keyword evidence="4 5" id="KW-0539">Nucleus</keyword>
<dbReference type="OMA" id="KEIWPFI"/>
<feature type="region of interest" description="Disordered" evidence="6">
    <location>
        <begin position="301"/>
        <end position="390"/>
    </location>
</feature>
<evidence type="ECO:0000256" key="2">
    <source>
        <dbReference type="ARBA" id="ARBA00022491"/>
    </source>
</evidence>
<dbReference type="PANTHER" id="PTHR12346:SF0">
    <property type="entry name" value="SIN3A, ISOFORM G"/>
    <property type="match status" value="1"/>
</dbReference>
<dbReference type="FunFam" id="1.20.1160.11:FF:000003">
    <property type="entry name" value="Paired amphipathic helix SIN3-like protein"/>
    <property type="match status" value="1"/>
</dbReference>
<dbReference type="PANTHER" id="PTHR12346">
    <property type="entry name" value="SIN3B-RELATED"/>
    <property type="match status" value="1"/>
</dbReference>
<keyword evidence="3" id="KW-0677">Repeat</keyword>
<dbReference type="STRING" id="742152.A0A2H3J8S0"/>
<feature type="compositionally biased region" description="Acidic residues" evidence="6">
    <location>
        <begin position="815"/>
        <end position="827"/>
    </location>
</feature>
<dbReference type="InterPro" id="IPR003822">
    <property type="entry name" value="PAH"/>
</dbReference>
<evidence type="ECO:0000256" key="1">
    <source>
        <dbReference type="ARBA" id="ARBA00004123"/>
    </source>
</evidence>
<dbReference type="PROSITE" id="PS51477">
    <property type="entry name" value="PAH"/>
    <property type="match status" value="2"/>
</dbReference>
<dbReference type="GO" id="GO:0003714">
    <property type="term" value="F:transcription corepressor activity"/>
    <property type="evidence" value="ECO:0007669"/>
    <property type="project" value="InterPro"/>
</dbReference>
<comment type="subcellular location">
    <subcellularLocation>
        <location evidence="1 5">Nucleus</location>
    </subcellularLocation>
</comment>
<sequence length="1258" mass="139938">MSTPTQMVAQGGMPSDGDAQMLGSVPRSPDSNRPLNVTDALSYLDAVKVQFTEQPDVYNHFLDIMKDFKSQIIDTPGVINRVSMLFRGNPYLIQGFNTFLPPGYRIELSADPRNADTITVTTPSGTVTQNIPAYGAPVRITREPVITTPAPIVPFPQQPPFGLAPPPVLPVGIGSGSRPPSPTRLAHASELAFAHTTVYSPRTFPPTEAALLGNLGHRGADTIPPGEFNHAIQFLNEIKVRFDDDPETYKQFLEILHAYQKGQKELQDVYAQVQMLFKEAPDLMNEFRDFLPDLAGPSTQPVGLVDILPHPQGGPSAWPQAEAPPPPPDKAAKPPARRRKRAPEKDATGQQKNATGRVVKRAKPNQKPEPQSPKFAPFPAPPSPAMPHAHPVMALPQHMQPGHPHMLQPSVMAPGSNGVSMTPPEELLFFDRTKKALESGGTYEEFLKLLNLFAKDIIDTKTLLERAEIFLDGELMAQFKALLGWDDKHGDVEYGPPGSIRTGPPDPYAARPPDDGQGPSYRRLPESEVRLACSGRGQLEWSVLNDEWVSHPTWASEESGFVAHKKNTFEDTLHRSEEERHEYQVHLEGLSRTIAVLEPLDARIEEMSQEERAQFRLKPNLGGTCPGIYERTIKRVYGRDNVAEIMRALHECPSVSVPVVLKRLKQKDEEWRRAQREWSKTWREVDAKNFYKALDHQGIMFKANDKKNITAKHFVQDIEAVKTAQAKARAAEGGPSWTRGSLGPQLKHELKDIGILQDSLKLIFSFLDHSQATYSQPERRSVERFLRKFVPVLFMLPIHEFNAACGPLEPGHDDDLAEDSVGNDEGEDATKSGRDRNGKRQASLVQSTGVSPGDLRKRLLKTAQERSPRTRPKALASKSAPRTRSASPAPSDGASTAARPRGSKLNQEVDGEEDDPPNPADIWIREVADGSASAVGDPPVTRRPFFANTTFYTLLRLLQLLYSRLHMCKEIGAQLAAQKHASLIANPVAVQLGLDESNGPSVVLAQAVEAVGDCPSGEEPNVLYMYLLDACDKVFDSELDQATFEEHMRWFFGTKAYQVFTLDKVIIAIVKQVQTIMADNKCQELWELLQRTRGDDTTTIHAVIRYRREAERHVGSDDNLYRFDWDMPSKTLQTQLVGLTDASVEEGRTAIGRWKEYVASFVTEYPTEWMPAGRSKGSALFLKRSLMDAAENRDVAEKETGIRIRVCRGTYKLQYEAGTEDVLVRRGEGPARRRLAARQEERRRWLGRQAWAGVGAAA</sequence>
<evidence type="ECO:0000256" key="3">
    <source>
        <dbReference type="ARBA" id="ARBA00022737"/>
    </source>
</evidence>
<evidence type="ECO:0000256" key="6">
    <source>
        <dbReference type="SAM" id="MobiDB-lite"/>
    </source>
</evidence>
<dbReference type="SUPFAM" id="SSF47762">
    <property type="entry name" value="PAH2 domain"/>
    <property type="match status" value="3"/>
</dbReference>
<feature type="compositionally biased region" description="Pro residues" evidence="6">
    <location>
        <begin position="376"/>
        <end position="385"/>
    </location>
</feature>
<organism evidence="8 9">
    <name type="scientific">Wolfiporia cocos (strain MD-104)</name>
    <name type="common">Brown rot fungus</name>
    <dbReference type="NCBI Taxonomy" id="742152"/>
    <lineage>
        <taxon>Eukaryota</taxon>
        <taxon>Fungi</taxon>
        <taxon>Dikarya</taxon>
        <taxon>Basidiomycota</taxon>
        <taxon>Agaricomycotina</taxon>
        <taxon>Agaricomycetes</taxon>
        <taxon>Polyporales</taxon>
        <taxon>Phaeolaceae</taxon>
        <taxon>Wolfiporia</taxon>
    </lineage>
</organism>
<dbReference type="GO" id="GO:0000122">
    <property type="term" value="P:negative regulation of transcription by RNA polymerase II"/>
    <property type="evidence" value="ECO:0007669"/>
    <property type="project" value="TreeGrafter"/>
</dbReference>
<dbReference type="InterPro" id="IPR039774">
    <property type="entry name" value="Sin3-like"/>
</dbReference>
<dbReference type="Proteomes" id="UP000218811">
    <property type="component" value="Unassembled WGS sequence"/>
</dbReference>
<dbReference type="AlphaFoldDB" id="A0A2H3J8S0"/>
<evidence type="ECO:0000313" key="9">
    <source>
        <dbReference type="Proteomes" id="UP000218811"/>
    </source>
</evidence>
<dbReference type="InterPro" id="IPR031693">
    <property type="entry name" value="Sin3_C"/>
</dbReference>
<dbReference type="Gene3D" id="1.20.1160.11">
    <property type="entry name" value="Paired amphipathic helix"/>
    <property type="match status" value="3"/>
</dbReference>
<feature type="region of interest" description="Disordered" evidence="6">
    <location>
        <begin position="1"/>
        <end position="32"/>
    </location>
</feature>
<evidence type="ECO:0000256" key="4">
    <source>
        <dbReference type="ARBA" id="ARBA00023242"/>
    </source>
</evidence>
<dbReference type="Pfam" id="PF02671">
    <property type="entry name" value="PAH"/>
    <property type="match status" value="3"/>
</dbReference>
<feature type="compositionally biased region" description="Basic and acidic residues" evidence="6">
    <location>
        <begin position="828"/>
        <end position="838"/>
    </location>
</feature>
<feature type="domain" description="Histone deacetylase interacting" evidence="7">
    <location>
        <begin position="515"/>
        <end position="614"/>
    </location>
</feature>
<protein>
    <recommendedName>
        <fullName evidence="7">Histone deacetylase interacting domain-containing protein</fullName>
    </recommendedName>
</protein>
<evidence type="ECO:0000259" key="7">
    <source>
        <dbReference type="SMART" id="SM00761"/>
    </source>
</evidence>
<dbReference type="GO" id="GO:0010628">
    <property type="term" value="P:positive regulation of gene expression"/>
    <property type="evidence" value="ECO:0007669"/>
    <property type="project" value="UniProtKB-ARBA"/>
</dbReference>
<accession>A0A2H3J8S0</accession>
<proteinExistence type="predicted"/>
<reference evidence="8 9" key="1">
    <citation type="journal article" date="2012" name="Science">
        <title>The Paleozoic origin of enzymatic lignin decomposition reconstructed from 31 fungal genomes.</title>
        <authorList>
            <person name="Floudas D."/>
            <person name="Binder M."/>
            <person name="Riley R."/>
            <person name="Barry K."/>
            <person name="Blanchette R.A."/>
            <person name="Henrissat B."/>
            <person name="Martinez A.T."/>
            <person name="Otillar R."/>
            <person name="Spatafora J.W."/>
            <person name="Yadav J.S."/>
            <person name="Aerts A."/>
            <person name="Benoit I."/>
            <person name="Boyd A."/>
            <person name="Carlson A."/>
            <person name="Copeland A."/>
            <person name="Coutinho P.M."/>
            <person name="de Vries R.P."/>
            <person name="Ferreira P."/>
            <person name="Findley K."/>
            <person name="Foster B."/>
            <person name="Gaskell J."/>
            <person name="Glotzer D."/>
            <person name="Gorecki P."/>
            <person name="Heitman J."/>
            <person name="Hesse C."/>
            <person name="Hori C."/>
            <person name="Igarashi K."/>
            <person name="Jurgens J.A."/>
            <person name="Kallen N."/>
            <person name="Kersten P."/>
            <person name="Kohler A."/>
            <person name="Kuees U."/>
            <person name="Kumar T.K.A."/>
            <person name="Kuo A."/>
            <person name="LaButti K."/>
            <person name="Larrondo L.F."/>
            <person name="Lindquist E."/>
            <person name="Ling A."/>
            <person name="Lombard V."/>
            <person name="Lucas S."/>
            <person name="Lundell T."/>
            <person name="Martin R."/>
            <person name="McLaughlin D.J."/>
            <person name="Morgenstern I."/>
            <person name="Morin E."/>
            <person name="Murat C."/>
            <person name="Nagy L.G."/>
            <person name="Nolan M."/>
            <person name="Ohm R.A."/>
            <person name="Patyshakuliyeva A."/>
            <person name="Rokas A."/>
            <person name="Ruiz-Duenas F.J."/>
            <person name="Sabat G."/>
            <person name="Salamov A."/>
            <person name="Samejima M."/>
            <person name="Schmutz J."/>
            <person name="Slot J.C."/>
            <person name="St John F."/>
            <person name="Stenlid J."/>
            <person name="Sun H."/>
            <person name="Sun S."/>
            <person name="Syed K."/>
            <person name="Tsang A."/>
            <person name="Wiebenga A."/>
            <person name="Young D."/>
            <person name="Pisabarro A."/>
            <person name="Eastwood D.C."/>
            <person name="Martin F."/>
            <person name="Cullen D."/>
            <person name="Grigoriev I.V."/>
            <person name="Hibbett D.S."/>
        </authorList>
    </citation>
    <scope>NUCLEOTIDE SEQUENCE [LARGE SCALE GENOMIC DNA]</scope>
    <source>
        <strain evidence="8 9">MD-104</strain>
    </source>
</reference>
<keyword evidence="2" id="KW-0678">Repressor</keyword>
<gene>
    <name evidence="8" type="ORF">WOLCODRAFT_94711</name>
</gene>
<feature type="region of interest" description="Disordered" evidence="6">
    <location>
        <begin position="493"/>
        <end position="522"/>
    </location>
</feature>
<evidence type="ECO:0000256" key="5">
    <source>
        <dbReference type="PROSITE-ProRule" id="PRU00810"/>
    </source>
</evidence>
<feature type="region of interest" description="Disordered" evidence="6">
    <location>
        <begin position="809"/>
        <end position="921"/>
    </location>
</feature>
<dbReference type="InterPro" id="IPR013194">
    <property type="entry name" value="HDAC_interact_dom"/>
</dbReference>
<dbReference type="InterPro" id="IPR036600">
    <property type="entry name" value="PAH_sf"/>
</dbReference>
<keyword evidence="9" id="KW-1185">Reference proteome</keyword>
<dbReference type="SMART" id="SM00761">
    <property type="entry name" value="HDAC_interact"/>
    <property type="match status" value="1"/>
</dbReference>
<evidence type="ECO:0000313" key="8">
    <source>
        <dbReference type="EMBL" id="PCH34038.1"/>
    </source>
</evidence>
<dbReference type="Pfam" id="PF08295">
    <property type="entry name" value="Sin3_corepress"/>
    <property type="match status" value="1"/>
</dbReference>